<reference evidence="7" key="1">
    <citation type="journal article" date="2019" name="Int. J. Syst. Evol. Microbiol.">
        <title>The Global Catalogue of Microorganisms (GCM) 10K type strain sequencing project: providing services to taxonomists for standard genome sequencing and annotation.</title>
        <authorList>
            <consortium name="The Broad Institute Genomics Platform"/>
            <consortium name="The Broad Institute Genome Sequencing Center for Infectious Disease"/>
            <person name="Wu L."/>
            <person name="Ma J."/>
        </authorList>
    </citation>
    <scope>NUCLEOTIDE SEQUENCE [LARGE SCALE GENOMIC DNA]</scope>
    <source>
        <strain evidence="7">CCM 8391</strain>
    </source>
</reference>
<comment type="caution">
    <text evidence="6">The sequence shown here is derived from an EMBL/GenBank/DDBJ whole genome shotgun (WGS) entry which is preliminary data.</text>
</comment>
<dbReference type="Pfam" id="PF00891">
    <property type="entry name" value="Methyltransf_2"/>
    <property type="match status" value="1"/>
</dbReference>
<organism evidence="6 7">
    <name type="scientific">Pseudonocardia hispaniensis</name>
    <dbReference type="NCBI Taxonomy" id="904933"/>
    <lineage>
        <taxon>Bacteria</taxon>
        <taxon>Bacillati</taxon>
        <taxon>Actinomycetota</taxon>
        <taxon>Actinomycetes</taxon>
        <taxon>Pseudonocardiales</taxon>
        <taxon>Pseudonocardiaceae</taxon>
        <taxon>Pseudonocardia</taxon>
    </lineage>
</organism>
<feature type="domain" description="O-methyltransferase C-terminal" evidence="4">
    <location>
        <begin position="169"/>
        <end position="315"/>
    </location>
</feature>
<dbReference type="RefSeq" id="WP_379583088.1">
    <property type="nucleotide sequence ID" value="NZ_JBHSQW010000009.1"/>
</dbReference>
<dbReference type="SUPFAM" id="SSF46785">
    <property type="entry name" value="Winged helix' DNA-binding domain"/>
    <property type="match status" value="1"/>
</dbReference>
<sequence length="341" mass="36345">MPPESPDVLAGGPTESRSALERMLHAYRTSQVLVTAAELGVFGELGDHPVSAGELAAALGVQVGPLSALLGGLEALDLVQRTDAGYLPSATARAHLVPEAPMPMGGWVRGEASRIRSWAGLTRALRDGAEEVRSDPPSAEDPQRGLLEIARGSREAIAAAVQTVLDPRAPARILDVGGGHGAYSADLVQTHPMWSAVVADRPGPLAVARRVAADAGVGERVEVREVELPTARLGHDFDLALLFMVLVAFERDQVPTVLRGVHDAVRPGGYVLVRGFYWRDALEAALFDIQSHLHHGGCRAYSVTDVSEWLVEAGFDGPRLLDSHGMEKGTLLMARKPEQSR</sequence>
<dbReference type="Proteomes" id="UP001596302">
    <property type="component" value="Unassembled WGS sequence"/>
</dbReference>
<dbReference type="GO" id="GO:0032259">
    <property type="term" value="P:methylation"/>
    <property type="evidence" value="ECO:0007669"/>
    <property type="project" value="UniProtKB-KW"/>
</dbReference>
<evidence type="ECO:0000256" key="1">
    <source>
        <dbReference type="ARBA" id="ARBA00022603"/>
    </source>
</evidence>
<keyword evidence="1 6" id="KW-0489">Methyltransferase</keyword>
<dbReference type="GO" id="GO:0008168">
    <property type="term" value="F:methyltransferase activity"/>
    <property type="evidence" value="ECO:0007669"/>
    <property type="project" value="UniProtKB-KW"/>
</dbReference>
<evidence type="ECO:0000313" key="7">
    <source>
        <dbReference type="Proteomes" id="UP001596302"/>
    </source>
</evidence>
<dbReference type="PANTHER" id="PTHR43712">
    <property type="entry name" value="PUTATIVE (AFU_ORTHOLOGUE AFUA_4G14580)-RELATED"/>
    <property type="match status" value="1"/>
</dbReference>
<evidence type="ECO:0000259" key="4">
    <source>
        <dbReference type="Pfam" id="PF00891"/>
    </source>
</evidence>
<dbReference type="EMBL" id="JBHSQW010000009">
    <property type="protein sequence ID" value="MFC5993483.1"/>
    <property type="molecule type" value="Genomic_DNA"/>
</dbReference>
<keyword evidence="2" id="KW-0808">Transferase</keyword>
<dbReference type="PANTHER" id="PTHR43712:SF2">
    <property type="entry name" value="O-METHYLTRANSFERASE CICE"/>
    <property type="match status" value="1"/>
</dbReference>
<dbReference type="Pfam" id="PF08100">
    <property type="entry name" value="Dimerisation"/>
    <property type="match status" value="1"/>
</dbReference>
<dbReference type="InterPro" id="IPR001077">
    <property type="entry name" value="COMT_C"/>
</dbReference>
<keyword evidence="3" id="KW-0949">S-adenosyl-L-methionine</keyword>
<evidence type="ECO:0000259" key="5">
    <source>
        <dbReference type="Pfam" id="PF08100"/>
    </source>
</evidence>
<dbReference type="SUPFAM" id="SSF53335">
    <property type="entry name" value="S-adenosyl-L-methionine-dependent methyltransferases"/>
    <property type="match status" value="1"/>
</dbReference>
<dbReference type="CDD" id="cd02440">
    <property type="entry name" value="AdoMet_MTases"/>
    <property type="match status" value="1"/>
</dbReference>
<gene>
    <name evidence="6" type="ORF">ACFQE5_04545</name>
</gene>
<dbReference type="InterPro" id="IPR029063">
    <property type="entry name" value="SAM-dependent_MTases_sf"/>
</dbReference>
<dbReference type="Gene3D" id="3.40.50.150">
    <property type="entry name" value="Vaccinia Virus protein VP39"/>
    <property type="match status" value="1"/>
</dbReference>
<dbReference type="Gene3D" id="1.10.10.10">
    <property type="entry name" value="Winged helix-like DNA-binding domain superfamily/Winged helix DNA-binding domain"/>
    <property type="match status" value="1"/>
</dbReference>
<proteinExistence type="predicted"/>
<evidence type="ECO:0000256" key="3">
    <source>
        <dbReference type="ARBA" id="ARBA00022691"/>
    </source>
</evidence>
<accession>A0ABW1IY89</accession>
<dbReference type="InterPro" id="IPR036390">
    <property type="entry name" value="WH_DNA-bd_sf"/>
</dbReference>
<dbReference type="InterPro" id="IPR012967">
    <property type="entry name" value="COMT_dimerisation"/>
</dbReference>
<evidence type="ECO:0000256" key="2">
    <source>
        <dbReference type="ARBA" id="ARBA00022679"/>
    </source>
</evidence>
<name>A0ABW1IY89_9PSEU</name>
<feature type="domain" description="O-methyltransferase dimerisation" evidence="5">
    <location>
        <begin position="23"/>
        <end position="96"/>
    </location>
</feature>
<dbReference type="InterPro" id="IPR036388">
    <property type="entry name" value="WH-like_DNA-bd_sf"/>
</dbReference>
<protein>
    <submittedName>
        <fullName evidence="6">Methyltransferase</fullName>
    </submittedName>
</protein>
<evidence type="ECO:0000313" key="6">
    <source>
        <dbReference type="EMBL" id="MFC5993483.1"/>
    </source>
</evidence>
<keyword evidence="7" id="KW-1185">Reference proteome</keyword>